<dbReference type="InterPro" id="IPR000198">
    <property type="entry name" value="RhoGAP_dom"/>
</dbReference>
<dbReference type="GO" id="GO:0016004">
    <property type="term" value="F:phospholipase activator activity"/>
    <property type="evidence" value="ECO:0007669"/>
    <property type="project" value="TreeGrafter"/>
</dbReference>
<keyword evidence="6" id="KW-1185">Reference proteome</keyword>
<proteinExistence type="predicted"/>
<evidence type="ECO:0000256" key="1">
    <source>
        <dbReference type="ARBA" id="ARBA00022468"/>
    </source>
</evidence>
<feature type="region of interest" description="Disordered" evidence="4">
    <location>
        <begin position="460"/>
        <end position="495"/>
    </location>
</feature>
<dbReference type="GO" id="GO:0005856">
    <property type="term" value="C:cytoskeleton"/>
    <property type="evidence" value="ECO:0007669"/>
    <property type="project" value="UniProtKB-ARBA"/>
</dbReference>
<dbReference type="KEGG" id="lww:102738087"/>
<dbReference type="SMART" id="SM00324">
    <property type="entry name" value="RhoGAP"/>
    <property type="match status" value="1"/>
</dbReference>
<dbReference type="Gene3D" id="1.10.555.10">
    <property type="entry name" value="Rho GTPase activation protein"/>
    <property type="match status" value="1"/>
</dbReference>
<accession>A0A7F8QW74</accession>
<evidence type="ECO:0000313" key="7">
    <source>
        <dbReference type="RefSeq" id="XP_030884628.1"/>
    </source>
</evidence>
<dbReference type="CDD" id="cd04376">
    <property type="entry name" value="RhoGAP_ARHGAP6"/>
    <property type="match status" value="1"/>
</dbReference>
<sequence>MSGRSVRLRSVPIQSLSELERARLQEVAFYQLQQDCDLSCPITIPKDGQKRKKSLRKKLDSLGKEKNKDREFIPQAFGMPLSQVIANDRAYKLKQDSQRDEQKDASDFVASLLPFGSKRQNKELSSSNSSLSSTSETPNESTSPNTPEPAPRARRRGAMSVDSITDLDDNQSRLLEALQLSLPAEAQSKKEKARDKKLSLNPIYRQVPRLVDSCCQHLEKHVIFAERKSTLIEEIMSLKWAFLKSLEGFRYGVIRLPLEPLFFQLREEFDRGVDVSLEEEHSVHDVAALLKEFLRDMPDPLLTRELYTAFINTLLLEPEEQLGTLQLLIYLLPPCNCDTLHRLLQFLSMVARHANDNVSKDGQEVTGNKMTSLNLATIFGPNLLHKQKSSDKEFSVQSSARAEESTAIIAVVQKMIENYEALFMVPPDLQNEVLISLLETDPDVVDYLLRRKASQSSSPDMLRSEVSFSVGGRHSSTDSNKASSGDLSPYDNNSPVLSERSLLAMQEDAAPGGSEKLYKGPEQYVLVSHLPSSKSRESSPGPRLGKDMSEEPFNIWGTWHSTLKSGSKDPGMTGSYGDIFESSSLRPGPCSLSQGNLSPNWPRWQGSPTELEGGPQVIRRTQTTATIVECRACPPVSRVCSTPHIQGGGRRCEQATPKSEQYLTLSSAEDLTESELDVVWLQSRAKPLHQRPRESEKRDKRPPPPYPGPGKQAVASSHQPAEPLLWRPQRPEEGSRTALEEGSQTAEREQQAAEQKLSSAYSTSASDQNSKTLGDPTWLDWQRERWQIWELLSTDNPDALPETLV</sequence>
<name>A0A7F8QW74_LEPWE</name>
<evidence type="ECO:0000256" key="2">
    <source>
        <dbReference type="ARBA" id="ARBA00055252"/>
    </source>
</evidence>
<feature type="compositionally biased region" description="Low complexity" evidence="4">
    <location>
        <begin position="123"/>
        <end position="145"/>
    </location>
</feature>
<dbReference type="GO" id="GO:0005096">
    <property type="term" value="F:GTPase activator activity"/>
    <property type="evidence" value="ECO:0007669"/>
    <property type="project" value="UniProtKB-KW"/>
</dbReference>
<evidence type="ECO:0000256" key="3">
    <source>
        <dbReference type="ARBA" id="ARBA00070267"/>
    </source>
</evidence>
<dbReference type="Pfam" id="PF00620">
    <property type="entry name" value="RhoGAP"/>
    <property type="match status" value="1"/>
</dbReference>
<dbReference type="GO" id="GO:0043274">
    <property type="term" value="F:phospholipase binding"/>
    <property type="evidence" value="ECO:0007669"/>
    <property type="project" value="TreeGrafter"/>
</dbReference>
<dbReference type="OrthoDB" id="10024839at2759"/>
<dbReference type="SUPFAM" id="SSF48350">
    <property type="entry name" value="GTPase activation domain, GAP"/>
    <property type="match status" value="1"/>
</dbReference>
<dbReference type="InterPro" id="IPR008936">
    <property type="entry name" value="Rho_GTPase_activation_prot"/>
</dbReference>
<dbReference type="GO" id="GO:1902533">
    <property type="term" value="P:positive regulation of intracellular signal transduction"/>
    <property type="evidence" value="ECO:0007669"/>
    <property type="project" value="UniProtKB-ARBA"/>
</dbReference>
<evidence type="ECO:0000259" key="5">
    <source>
        <dbReference type="PROSITE" id="PS50238"/>
    </source>
</evidence>
<feature type="compositionally biased region" description="Basic and acidic residues" evidence="4">
    <location>
        <begin position="691"/>
        <end position="702"/>
    </location>
</feature>
<dbReference type="AlphaFoldDB" id="A0A7F8QW74"/>
<feature type="compositionally biased region" description="Polar residues" evidence="4">
    <location>
        <begin position="756"/>
        <end position="772"/>
    </location>
</feature>
<dbReference type="PROSITE" id="PS50238">
    <property type="entry name" value="RHOGAP"/>
    <property type="match status" value="1"/>
</dbReference>
<feature type="region of interest" description="Disordered" evidence="4">
    <location>
        <begin position="119"/>
        <end position="158"/>
    </location>
</feature>
<dbReference type="CTD" id="395"/>
<dbReference type="PANTHER" id="PTHR12635:SF6">
    <property type="entry name" value="RHO GTPASE-ACTIVATING PROTEIN 6"/>
    <property type="match status" value="1"/>
</dbReference>
<comment type="function">
    <text evidence="2">GTPase activator for the Rho-type GTPases by converting them to an inactive GDP-bound state.</text>
</comment>
<dbReference type="RefSeq" id="XP_030884628.1">
    <property type="nucleotide sequence ID" value="XM_031028768.1"/>
</dbReference>
<feature type="compositionally biased region" description="Polar residues" evidence="4">
    <location>
        <begin position="477"/>
        <end position="495"/>
    </location>
</feature>
<dbReference type="GeneID" id="102738087"/>
<feature type="compositionally biased region" description="Basic and acidic residues" evidence="4">
    <location>
        <begin position="729"/>
        <end position="739"/>
    </location>
</feature>
<dbReference type="FunFam" id="1.10.555.10:FF:000017">
    <property type="entry name" value="Rho GTPase activating protein 6"/>
    <property type="match status" value="1"/>
</dbReference>
<evidence type="ECO:0000256" key="4">
    <source>
        <dbReference type="SAM" id="MobiDB-lite"/>
    </source>
</evidence>
<dbReference type="InterPro" id="IPR041852">
    <property type="entry name" value="ARHGAP6_RhoGAP"/>
</dbReference>
<dbReference type="Proteomes" id="UP000245341">
    <property type="component" value="Unplaced"/>
</dbReference>
<dbReference type="InterPro" id="IPR037863">
    <property type="entry name" value="RHOGAP6/36"/>
</dbReference>
<keyword evidence="1" id="KW-0343">GTPase activation</keyword>
<feature type="region of interest" description="Disordered" evidence="4">
    <location>
        <begin position="683"/>
        <end position="777"/>
    </location>
</feature>
<reference evidence="7" key="1">
    <citation type="submission" date="2025-08" db="UniProtKB">
        <authorList>
            <consortium name="RefSeq"/>
        </authorList>
    </citation>
    <scope>IDENTIFICATION</scope>
    <source>
        <tissue evidence="7">Liver</tissue>
    </source>
</reference>
<protein>
    <recommendedName>
        <fullName evidence="3">Rho GTPase-activating protein 36</fullName>
    </recommendedName>
</protein>
<organism evidence="6 7">
    <name type="scientific">Leptonychotes weddellii</name>
    <name type="common">Weddell seal</name>
    <name type="synonym">Otaria weddellii</name>
    <dbReference type="NCBI Taxonomy" id="9713"/>
    <lineage>
        <taxon>Eukaryota</taxon>
        <taxon>Metazoa</taxon>
        <taxon>Chordata</taxon>
        <taxon>Craniata</taxon>
        <taxon>Vertebrata</taxon>
        <taxon>Euteleostomi</taxon>
        <taxon>Mammalia</taxon>
        <taxon>Eutheria</taxon>
        <taxon>Laurasiatheria</taxon>
        <taxon>Carnivora</taxon>
        <taxon>Caniformia</taxon>
        <taxon>Pinnipedia</taxon>
        <taxon>Phocidae</taxon>
        <taxon>Monachinae</taxon>
        <taxon>Lobodontini</taxon>
        <taxon>Leptonychotes</taxon>
    </lineage>
</organism>
<feature type="domain" description="Rho-GAP" evidence="5">
    <location>
        <begin position="198"/>
        <end position="423"/>
    </location>
</feature>
<gene>
    <name evidence="7" type="primary">ARHGAP6</name>
</gene>
<evidence type="ECO:0000313" key="6">
    <source>
        <dbReference type="Proteomes" id="UP000245341"/>
    </source>
</evidence>
<dbReference type="PANTHER" id="PTHR12635">
    <property type="entry name" value="RHO-GTPASE-ACTIVATING PROTEIN 6 FAMILY MEMBER"/>
    <property type="match status" value="1"/>
</dbReference>
<dbReference type="GO" id="GO:0007165">
    <property type="term" value="P:signal transduction"/>
    <property type="evidence" value="ECO:0007669"/>
    <property type="project" value="InterPro"/>
</dbReference>